<feature type="signal peptide" evidence="5">
    <location>
        <begin position="1"/>
        <end position="24"/>
    </location>
</feature>
<accession>A0A1T4SHV6</accession>
<dbReference type="AlphaFoldDB" id="A0A1T4SHV6"/>
<evidence type="ECO:0000259" key="6">
    <source>
        <dbReference type="Pfam" id="PF13458"/>
    </source>
</evidence>
<protein>
    <submittedName>
        <fullName evidence="7">ABC-type branched-chain amino acid transport system, substrate-binding protein</fullName>
    </submittedName>
</protein>
<feature type="chain" id="PRO_5012888313" evidence="5">
    <location>
        <begin position="25"/>
        <end position="390"/>
    </location>
</feature>
<feature type="region of interest" description="Disordered" evidence="4">
    <location>
        <begin position="22"/>
        <end position="42"/>
    </location>
</feature>
<dbReference type="OrthoDB" id="7210494at2"/>
<keyword evidence="3" id="KW-0029">Amino-acid transport</keyword>
<evidence type="ECO:0000256" key="3">
    <source>
        <dbReference type="ARBA" id="ARBA00022970"/>
    </source>
</evidence>
<dbReference type="SUPFAM" id="SSF53822">
    <property type="entry name" value="Periplasmic binding protein-like I"/>
    <property type="match status" value="1"/>
</dbReference>
<comment type="similarity">
    <text evidence="1">Belongs to the leucine-binding protein family.</text>
</comment>
<dbReference type="CDD" id="cd06339">
    <property type="entry name" value="PBP1_YraM_LppC_lipoprotein-like"/>
    <property type="match status" value="1"/>
</dbReference>
<dbReference type="EMBL" id="FUWJ01000008">
    <property type="protein sequence ID" value="SKA27736.1"/>
    <property type="molecule type" value="Genomic_DNA"/>
</dbReference>
<dbReference type="Pfam" id="PF13458">
    <property type="entry name" value="Peripla_BP_6"/>
    <property type="match status" value="1"/>
</dbReference>
<keyword evidence="8" id="KW-1185">Reference proteome</keyword>
<dbReference type="PROSITE" id="PS51257">
    <property type="entry name" value="PROKAR_LIPOPROTEIN"/>
    <property type="match status" value="1"/>
</dbReference>
<dbReference type="Gene3D" id="3.40.50.2300">
    <property type="match status" value="2"/>
</dbReference>
<evidence type="ECO:0000313" key="7">
    <source>
        <dbReference type="EMBL" id="SKA27736.1"/>
    </source>
</evidence>
<dbReference type="InterPro" id="IPR051010">
    <property type="entry name" value="BCAA_transport"/>
</dbReference>
<dbReference type="PANTHER" id="PTHR30483">
    <property type="entry name" value="LEUCINE-SPECIFIC-BINDING PROTEIN"/>
    <property type="match status" value="1"/>
</dbReference>
<evidence type="ECO:0000256" key="2">
    <source>
        <dbReference type="ARBA" id="ARBA00022729"/>
    </source>
</evidence>
<dbReference type="STRING" id="225324.SAMN02745126_04696"/>
<evidence type="ECO:0000256" key="4">
    <source>
        <dbReference type="SAM" id="MobiDB-lite"/>
    </source>
</evidence>
<evidence type="ECO:0000313" key="8">
    <source>
        <dbReference type="Proteomes" id="UP000190092"/>
    </source>
</evidence>
<reference evidence="8" key="1">
    <citation type="submission" date="2017-02" db="EMBL/GenBank/DDBJ databases">
        <authorList>
            <person name="Varghese N."/>
            <person name="Submissions S."/>
        </authorList>
    </citation>
    <scope>NUCLEOTIDE SEQUENCE [LARGE SCALE GENOMIC DNA]</scope>
    <source>
        <strain evidence="8">ATCC 27094</strain>
    </source>
</reference>
<evidence type="ECO:0000256" key="5">
    <source>
        <dbReference type="SAM" id="SignalP"/>
    </source>
</evidence>
<gene>
    <name evidence="7" type="ORF">SAMN02745126_04696</name>
</gene>
<name>A0A1T4SHV6_9HYPH</name>
<organism evidence="7 8">
    <name type="scientific">Enhydrobacter aerosaccus</name>
    <dbReference type="NCBI Taxonomy" id="225324"/>
    <lineage>
        <taxon>Bacteria</taxon>
        <taxon>Pseudomonadati</taxon>
        <taxon>Pseudomonadota</taxon>
        <taxon>Alphaproteobacteria</taxon>
        <taxon>Hyphomicrobiales</taxon>
        <taxon>Enhydrobacter</taxon>
    </lineage>
</organism>
<dbReference type="InterPro" id="IPR028082">
    <property type="entry name" value="Peripla_BP_I"/>
</dbReference>
<dbReference type="InterPro" id="IPR028081">
    <property type="entry name" value="Leu-bd"/>
</dbReference>
<keyword evidence="3" id="KW-0813">Transport</keyword>
<dbReference type="PANTHER" id="PTHR30483:SF6">
    <property type="entry name" value="PERIPLASMIC BINDING PROTEIN OF ABC TRANSPORTER FOR NATURAL AMINO ACIDS"/>
    <property type="match status" value="1"/>
</dbReference>
<proteinExistence type="inferred from homology"/>
<dbReference type="GO" id="GO:0006865">
    <property type="term" value="P:amino acid transport"/>
    <property type="evidence" value="ECO:0007669"/>
    <property type="project" value="UniProtKB-KW"/>
</dbReference>
<dbReference type="RefSeq" id="WP_085936426.1">
    <property type="nucleotide sequence ID" value="NZ_FUWJ01000008.1"/>
</dbReference>
<sequence length="390" mass="40238">MRSSLLALVTAALLLAACSEPSQTTTTAAPPKPAGPQVGSPVTASGKARIALLLPLSGRTAAIGKSLQQAAEMSLFDSGAKDIALSTYDSGETPDSAVQAYNKARADGCALVLGPLFGASASALAPQIQQGGAKVISFSNDEKAAQPGVWIMGIAAPPQVRRVVDYALSSGIKRFAVFAPQTAYGDQMGRVLQDEVVARGGTVVAIEQFAPQSLDMTAAAKRVAASVTGDSKLAILVPIAPPQLSAALASLSAADIDTSKVQLIGTGVWDISGIGSEPQLRGAWYAAPDPDKRADFERRFVATYGRPPHRLATLAYDGVALAAQLARLKPGGDFSTEAITNPAGWSGVDGIFRFLPDGRSERGLAVIEIQGNRNVVVSRSPSSFGQSPTN</sequence>
<dbReference type="Proteomes" id="UP000190092">
    <property type="component" value="Unassembled WGS sequence"/>
</dbReference>
<keyword evidence="2 5" id="KW-0732">Signal</keyword>
<evidence type="ECO:0000256" key="1">
    <source>
        <dbReference type="ARBA" id="ARBA00010062"/>
    </source>
</evidence>
<feature type="domain" description="Leucine-binding protein" evidence="6">
    <location>
        <begin position="49"/>
        <end position="370"/>
    </location>
</feature>